<dbReference type="AlphaFoldDB" id="A0AAV4FR93"/>
<dbReference type="EMBL" id="BMAT01000911">
    <property type="protein sequence ID" value="GFR75853.1"/>
    <property type="molecule type" value="Genomic_DNA"/>
</dbReference>
<gene>
    <name evidence="2" type="ORF">ElyMa_000466200</name>
</gene>
<organism evidence="2 3">
    <name type="scientific">Elysia marginata</name>
    <dbReference type="NCBI Taxonomy" id="1093978"/>
    <lineage>
        <taxon>Eukaryota</taxon>
        <taxon>Metazoa</taxon>
        <taxon>Spiralia</taxon>
        <taxon>Lophotrochozoa</taxon>
        <taxon>Mollusca</taxon>
        <taxon>Gastropoda</taxon>
        <taxon>Heterobranchia</taxon>
        <taxon>Euthyneura</taxon>
        <taxon>Panpulmonata</taxon>
        <taxon>Sacoglossa</taxon>
        <taxon>Placobranchoidea</taxon>
        <taxon>Plakobranchidae</taxon>
        <taxon>Elysia</taxon>
    </lineage>
</organism>
<feature type="region of interest" description="Disordered" evidence="1">
    <location>
        <begin position="17"/>
        <end position="39"/>
    </location>
</feature>
<reference evidence="2 3" key="1">
    <citation type="journal article" date="2021" name="Elife">
        <title>Chloroplast acquisition without the gene transfer in kleptoplastic sea slugs, Plakobranchus ocellatus.</title>
        <authorList>
            <person name="Maeda T."/>
            <person name="Takahashi S."/>
            <person name="Yoshida T."/>
            <person name="Shimamura S."/>
            <person name="Takaki Y."/>
            <person name="Nagai Y."/>
            <person name="Toyoda A."/>
            <person name="Suzuki Y."/>
            <person name="Arimoto A."/>
            <person name="Ishii H."/>
            <person name="Satoh N."/>
            <person name="Nishiyama T."/>
            <person name="Hasebe M."/>
            <person name="Maruyama T."/>
            <person name="Minagawa J."/>
            <person name="Obokata J."/>
            <person name="Shigenobu S."/>
        </authorList>
    </citation>
    <scope>NUCLEOTIDE SEQUENCE [LARGE SCALE GENOMIC DNA]</scope>
</reference>
<name>A0AAV4FR93_9GAST</name>
<evidence type="ECO:0000256" key="1">
    <source>
        <dbReference type="SAM" id="MobiDB-lite"/>
    </source>
</evidence>
<accession>A0AAV4FR93</accession>
<feature type="compositionally biased region" description="Pro residues" evidence="1">
    <location>
        <begin position="26"/>
        <end position="38"/>
    </location>
</feature>
<sequence>MLTLICPSRHSISYFAPTQSDGINEPLPPPQPAPPPLKPYSHSHTSILRTCDRFPTRPLFLSPICQCIGLSGCPAPRYLLLPVALSPYSDFNRFLRRAILTGSARLRLFQPACLLIRCVSAVLTP</sequence>
<comment type="caution">
    <text evidence="2">The sequence shown here is derived from an EMBL/GenBank/DDBJ whole genome shotgun (WGS) entry which is preliminary data.</text>
</comment>
<evidence type="ECO:0000313" key="2">
    <source>
        <dbReference type="EMBL" id="GFR75853.1"/>
    </source>
</evidence>
<proteinExistence type="predicted"/>
<dbReference type="Proteomes" id="UP000762676">
    <property type="component" value="Unassembled WGS sequence"/>
</dbReference>
<protein>
    <submittedName>
        <fullName evidence="2">Uncharacterized protein</fullName>
    </submittedName>
</protein>
<keyword evidence="3" id="KW-1185">Reference proteome</keyword>
<evidence type="ECO:0000313" key="3">
    <source>
        <dbReference type="Proteomes" id="UP000762676"/>
    </source>
</evidence>